<dbReference type="InterPro" id="IPR023213">
    <property type="entry name" value="CAT-like_dom_sf"/>
</dbReference>
<dbReference type="GO" id="GO:0016740">
    <property type="term" value="F:transferase activity"/>
    <property type="evidence" value="ECO:0007669"/>
    <property type="project" value="UniProtKB-KW"/>
</dbReference>
<dbReference type="InterPro" id="IPR050898">
    <property type="entry name" value="Plant_acyltransferase"/>
</dbReference>
<dbReference type="Proteomes" id="UP001428341">
    <property type="component" value="Unassembled WGS sequence"/>
</dbReference>
<protein>
    <submittedName>
        <fullName evidence="3">Uncharacterized protein</fullName>
    </submittedName>
</protein>
<dbReference type="AlphaFoldDB" id="A0AAP0MWI3"/>
<accession>A0AAP0MWI3</accession>
<reference evidence="3 4" key="1">
    <citation type="submission" date="2024-05" db="EMBL/GenBank/DDBJ databases">
        <title>Haplotype-resolved chromosome-level genome assembly of Huyou (Citrus changshanensis).</title>
        <authorList>
            <person name="Miao C."/>
            <person name="Chen W."/>
            <person name="Wu Y."/>
            <person name="Wang L."/>
            <person name="Zhao S."/>
            <person name="Grierson D."/>
            <person name="Xu C."/>
            <person name="Chen K."/>
        </authorList>
    </citation>
    <scope>NUCLEOTIDE SEQUENCE [LARGE SCALE GENOMIC DNA]</scope>
    <source>
        <strain evidence="3">01-14</strain>
        <tissue evidence="3">Leaf</tissue>
    </source>
</reference>
<gene>
    <name evidence="3" type="ORF">WN944_009623</name>
</gene>
<name>A0AAP0MWI3_9ROSI</name>
<comment type="caution">
    <text evidence="3">The sequence shown here is derived from an EMBL/GenBank/DDBJ whole genome shotgun (WGS) entry which is preliminary data.</text>
</comment>
<proteinExistence type="inferred from homology"/>
<comment type="similarity">
    <text evidence="1">Belongs to the plant acyltransferase family.</text>
</comment>
<keyword evidence="2" id="KW-0808">Transferase</keyword>
<dbReference type="EMBL" id="JBCGBO010000002">
    <property type="protein sequence ID" value="KAK9221197.1"/>
    <property type="molecule type" value="Genomic_DNA"/>
</dbReference>
<evidence type="ECO:0000256" key="1">
    <source>
        <dbReference type="ARBA" id="ARBA00009861"/>
    </source>
</evidence>
<dbReference type="Pfam" id="PF02458">
    <property type="entry name" value="Transferase"/>
    <property type="match status" value="1"/>
</dbReference>
<sequence length="456" mass="51252">MASKFSQVLSVTRQAPELIFPARPTPREVKQLSDIDDQESLRFQIPLIFFYKNDPSPSMQGRDPVKVIREAISKALVFYYPLAGRLKEGYNSKLMVECNAEGVLFIEADANFTLEQLGDDIQPPCPYLNQLLYDVPGSEGVLGCPLLLIQMTRLTCGGFIFALRLNHTMCDAFGLVQFLKAIEDIARGECSPTLFPIWQRQILNARNPPQVTCIHHEYDEINTNEVPSDNMAHKSFFFSLKGIKALRNQLPFHLKDCSTFELLLAFLWKCRTIALKLQSEEIAKVSCTVNVRGKRYKMDIPSGYYGNAFAFPAVCSKTEQLCKNPIGYAVELVKKAKAQLNDEYIRSVADLMVIKGRRIKFPTRGNFIVSDISNVGLGEVDLGWGKPIYAGTAGAVGLISFFVKHQNKNGEPGILVPICLPQSAMERFQEELKRLMIQGSMEDLCNINQTQIFSKL</sequence>
<keyword evidence="4" id="KW-1185">Reference proteome</keyword>
<organism evidence="3 4">
    <name type="scientific">Citrus x changshan-huyou</name>
    <dbReference type="NCBI Taxonomy" id="2935761"/>
    <lineage>
        <taxon>Eukaryota</taxon>
        <taxon>Viridiplantae</taxon>
        <taxon>Streptophyta</taxon>
        <taxon>Embryophyta</taxon>
        <taxon>Tracheophyta</taxon>
        <taxon>Spermatophyta</taxon>
        <taxon>Magnoliopsida</taxon>
        <taxon>eudicotyledons</taxon>
        <taxon>Gunneridae</taxon>
        <taxon>Pentapetalae</taxon>
        <taxon>rosids</taxon>
        <taxon>malvids</taxon>
        <taxon>Sapindales</taxon>
        <taxon>Rutaceae</taxon>
        <taxon>Aurantioideae</taxon>
        <taxon>Citrus</taxon>
    </lineage>
</organism>
<evidence type="ECO:0000256" key="2">
    <source>
        <dbReference type="ARBA" id="ARBA00022679"/>
    </source>
</evidence>
<evidence type="ECO:0000313" key="4">
    <source>
        <dbReference type="Proteomes" id="UP001428341"/>
    </source>
</evidence>
<evidence type="ECO:0000313" key="3">
    <source>
        <dbReference type="EMBL" id="KAK9221197.1"/>
    </source>
</evidence>
<dbReference type="PANTHER" id="PTHR31147">
    <property type="entry name" value="ACYL TRANSFERASE 4"/>
    <property type="match status" value="1"/>
</dbReference>
<dbReference type="Gene3D" id="3.30.559.10">
    <property type="entry name" value="Chloramphenicol acetyltransferase-like domain"/>
    <property type="match status" value="2"/>
</dbReference>
<dbReference type="PANTHER" id="PTHR31147:SF66">
    <property type="entry name" value="OS05G0315700 PROTEIN"/>
    <property type="match status" value="1"/>
</dbReference>